<dbReference type="Proteomes" id="UP000242765">
    <property type="component" value="Unassembled WGS sequence"/>
</dbReference>
<dbReference type="OrthoDB" id="6702908at2"/>
<name>A0A1Y3C833_9GAMM</name>
<evidence type="ECO:0000313" key="2">
    <source>
        <dbReference type="Proteomes" id="UP000242765"/>
    </source>
</evidence>
<evidence type="ECO:0000313" key="1">
    <source>
        <dbReference type="EMBL" id="OTG63198.1"/>
    </source>
</evidence>
<organism evidence="1 2">
    <name type="scientific">Acinetobacter silvestris</name>
    <dbReference type="NCBI Taxonomy" id="1977882"/>
    <lineage>
        <taxon>Bacteria</taxon>
        <taxon>Pseudomonadati</taxon>
        <taxon>Pseudomonadota</taxon>
        <taxon>Gammaproteobacteria</taxon>
        <taxon>Moraxellales</taxon>
        <taxon>Moraxellaceae</taxon>
        <taxon>Acinetobacter</taxon>
    </lineage>
</organism>
<protein>
    <submittedName>
        <fullName evidence="1">Uncharacterized protein</fullName>
    </submittedName>
</protein>
<keyword evidence="2" id="KW-1185">Reference proteome</keyword>
<accession>A0A1Y3C833</accession>
<dbReference type="RefSeq" id="WP_086204551.1">
    <property type="nucleotide sequence ID" value="NZ_NEGB01000010.1"/>
</dbReference>
<sequence length="315" mass="36715">MNNPCINIAISGIGSTTTEDLKIQLRHLLPHEIGINWTSISDQNLDCLFINEIFYDNDNVQNIINTKNIPYLKVSKKTIHEEDIHPNTLYLPILNNQFLQDWIKINFQFETSESIQSNESKFEKHSIKDIKYFQNLYLEDNRKLHFYDQFGTIAIIDHNMHFAWLEPTRTDFKTDASIQFEGASTADFIKVSRKRQYNLEDWLFNLIWNSPQLCTYPNENSYFRIQFWPQPLTPDQKTILQLSACFIQGAEILAVAKKLDIPITTVQHFIAANLAIQNVKQISAKESKFGQHVLENQEQSALKSFFGKLKSRFGF</sequence>
<reference evidence="1 2" key="1">
    <citation type="submission" date="2017-04" db="EMBL/GenBank/DDBJ databases">
        <title>High diversity of culturable Acinetobacter species in natural soil and water ecosystems.</title>
        <authorList>
            <person name="Nemec A."/>
            <person name="Radolfova-Krizova L."/>
        </authorList>
    </citation>
    <scope>NUCLEOTIDE SEQUENCE [LARGE SCALE GENOMIC DNA]</scope>
    <source>
        <strain evidence="1 2">ANC 4999</strain>
    </source>
</reference>
<comment type="caution">
    <text evidence="1">The sequence shown here is derived from an EMBL/GenBank/DDBJ whole genome shotgun (WGS) entry which is preliminary data.</text>
</comment>
<proteinExistence type="predicted"/>
<dbReference type="EMBL" id="NEGB01000010">
    <property type="protein sequence ID" value="OTG63198.1"/>
    <property type="molecule type" value="Genomic_DNA"/>
</dbReference>
<dbReference type="AlphaFoldDB" id="A0A1Y3C833"/>
<dbReference type="STRING" id="1977882.B9T28_13760"/>
<gene>
    <name evidence="1" type="ORF">B9T28_13760</name>
</gene>